<organism evidence="2 3">
    <name type="scientific">Latilactobacillus curvatus</name>
    <name type="common">Lactobacillus curvatus</name>
    <dbReference type="NCBI Taxonomy" id="28038"/>
    <lineage>
        <taxon>Bacteria</taxon>
        <taxon>Bacillati</taxon>
        <taxon>Bacillota</taxon>
        <taxon>Bacilli</taxon>
        <taxon>Lactobacillales</taxon>
        <taxon>Lactobacillaceae</taxon>
        <taxon>Latilactobacillus</taxon>
    </lineage>
</organism>
<dbReference type="CDD" id="cd07716">
    <property type="entry name" value="RNaseZ_short-form-like_MBL-fold"/>
    <property type="match status" value="1"/>
</dbReference>
<dbReference type="PANTHER" id="PTHR46018">
    <property type="entry name" value="ZINC PHOSPHODIESTERASE ELAC PROTEIN 1"/>
    <property type="match status" value="1"/>
</dbReference>
<dbReference type="KEGG" id="lcv:FBA2_07280"/>
<dbReference type="SUPFAM" id="SSF56281">
    <property type="entry name" value="Metallo-hydrolase/oxidoreductase"/>
    <property type="match status" value="1"/>
</dbReference>
<protein>
    <submittedName>
        <fullName evidence="2">MBL fold metallo-hydrolase</fullName>
    </submittedName>
</protein>
<dbReference type="InterPro" id="IPR036866">
    <property type="entry name" value="RibonucZ/Hydroxyglut_hydro"/>
</dbReference>
<dbReference type="InterPro" id="IPR001279">
    <property type="entry name" value="Metallo-B-lactamas"/>
</dbReference>
<dbReference type="OrthoDB" id="9794898at2"/>
<keyword evidence="1" id="KW-0862">Zinc</keyword>
<dbReference type="Pfam" id="PF12706">
    <property type="entry name" value="Lactamase_B_2"/>
    <property type="match status" value="1"/>
</dbReference>
<accession>A0A0B2XCQ1</accession>
<dbReference type="Gene3D" id="3.60.15.10">
    <property type="entry name" value="Ribonuclease Z/Hydroxyacylglutathione hydrolase-like"/>
    <property type="match status" value="1"/>
</dbReference>
<sequence>MQLTVLGYYGGYPYAGVGTSSYLLTSGAYHLLLDCGSGALLALEKQFDPLQLDVVLLTHYHHDHIADVGVLQYYWQLHQGTKKEPILPIYGHLQDPLHFGSLTQPGVTQGFGYQEDTELTLGPLKVTFKRTVHPVPAFAVRIEEQTTGQVLVFTADTAYFPELAAFCQSADLLMTDTNFLEDRTGKMAHMTTTQSGNLAQESGAAKILLTHLPQGVSAETLQAQAQATVGDVPVIVAQQDLTIDVGACNIGGVDETYKK</sequence>
<dbReference type="Proteomes" id="UP000257607">
    <property type="component" value="Chromosome"/>
</dbReference>
<dbReference type="STRING" id="28038.BCY75_04945"/>
<gene>
    <name evidence="2" type="ORF">DT351_03075</name>
</gene>
<dbReference type="SMART" id="SM00849">
    <property type="entry name" value="Lactamase_B"/>
    <property type="match status" value="1"/>
</dbReference>
<dbReference type="PANTHER" id="PTHR46018:SF4">
    <property type="entry name" value="METALLO-HYDROLASE YHFI-RELATED"/>
    <property type="match status" value="1"/>
</dbReference>
<keyword evidence="2" id="KW-0378">Hydrolase</keyword>
<proteinExistence type="predicted"/>
<name>A0A0B2XCQ1_LATCU</name>
<dbReference type="GO" id="GO:0042781">
    <property type="term" value="F:3'-tRNA processing endoribonuclease activity"/>
    <property type="evidence" value="ECO:0007669"/>
    <property type="project" value="TreeGrafter"/>
</dbReference>
<reference evidence="2 3" key="1">
    <citation type="submission" date="2018-07" db="EMBL/GenBank/DDBJ databases">
        <title>Lactobacillus curvatus genome sequence.</title>
        <authorList>
            <person name="Prechtl R."/>
        </authorList>
    </citation>
    <scope>NUCLEOTIDE SEQUENCE [LARGE SCALE GENOMIC DNA]</scope>
    <source>
        <strain evidence="2 3">TMW 1.1928</strain>
    </source>
</reference>
<dbReference type="EMBL" id="CP031003">
    <property type="protein sequence ID" value="AXN35396.1"/>
    <property type="molecule type" value="Genomic_DNA"/>
</dbReference>
<evidence type="ECO:0000313" key="2">
    <source>
        <dbReference type="EMBL" id="AXN35396.1"/>
    </source>
</evidence>
<evidence type="ECO:0000313" key="3">
    <source>
        <dbReference type="Proteomes" id="UP000257607"/>
    </source>
</evidence>
<dbReference type="AlphaFoldDB" id="A0A0B2XCQ1"/>
<dbReference type="RefSeq" id="WP_039098960.1">
    <property type="nucleotide sequence ID" value="NZ_CBCPIN010000001.1"/>
</dbReference>
<evidence type="ECO:0000256" key="1">
    <source>
        <dbReference type="ARBA" id="ARBA00022833"/>
    </source>
</evidence>